<dbReference type="EMBL" id="CP086720">
    <property type="protein sequence ID" value="WOO85977.1"/>
    <property type="molecule type" value="Genomic_DNA"/>
</dbReference>
<dbReference type="RefSeq" id="XP_062632003.1">
    <property type="nucleotide sequence ID" value="XM_062776019.1"/>
</dbReference>
<name>A0AAF1BM82_9TREE</name>
<organism evidence="2 3">
    <name type="scientific">Vanrija pseudolonga</name>
    <dbReference type="NCBI Taxonomy" id="143232"/>
    <lineage>
        <taxon>Eukaryota</taxon>
        <taxon>Fungi</taxon>
        <taxon>Dikarya</taxon>
        <taxon>Basidiomycota</taxon>
        <taxon>Agaricomycotina</taxon>
        <taxon>Tremellomycetes</taxon>
        <taxon>Trichosporonales</taxon>
        <taxon>Trichosporonaceae</taxon>
        <taxon>Vanrija</taxon>
    </lineage>
</organism>
<gene>
    <name evidence="2" type="ORF">LOC62_07G009465</name>
</gene>
<feature type="region of interest" description="Disordered" evidence="1">
    <location>
        <begin position="1"/>
        <end position="67"/>
    </location>
</feature>
<protein>
    <submittedName>
        <fullName evidence="2">Uncharacterized protein</fullName>
    </submittedName>
</protein>
<feature type="compositionally biased region" description="Acidic residues" evidence="1">
    <location>
        <begin position="1"/>
        <end position="12"/>
    </location>
</feature>
<keyword evidence="3" id="KW-1185">Reference proteome</keyword>
<reference evidence="2" key="1">
    <citation type="submission" date="2023-10" db="EMBL/GenBank/DDBJ databases">
        <authorList>
            <person name="Noh H."/>
        </authorList>
    </citation>
    <scope>NUCLEOTIDE SEQUENCE</scope>
    <source>
        <strain evidence="2">DUCC4014</strain>
    </source>
</reference>
<feature type="compositionally biased region" description="Acidic residues" evidence="1">
    <location>
        <begin position="26"/>
        <end position="35"/>
    </location>
</feature>
<evidence type="ECO:0000256" key="1">
    <source>
        <dbReference type="SAM" id="MobiDB-lite"/>
    </source>
</evidence>
<proteinExistence type="predicted"/>
<evidence type="ECO:0000313" key="2">
    <source>
        <dbReference type="EMBL" id="WOO85977.1"/>
    </source>
</evidence>
<dbReference type="GeneID" id="87812626"/>
<sequence>MPAPEAPDEADEPSSRPSKRARLASESDDEMDLDWVEVVHGPADNTEHEFNAPNTTTAEVPEEPTSPCTMAKITGTTCSPCRGHTPRELLQSRLAAFNAALATHEQNPHAALIRARAEAGLVTIAEYAAWFDRVLHKRTVATEHLVRNTPIALGHFYAAVGRARAAYVASLDDKMRDYLDVLACALHSATTMEMGLVGFELALAGFMMAFERRARDEHSRHLRRLESSTKTIRTALARMKRGGAA</sequence>
<accession>A0AAF1BM82</accession>
<dbReference type="AlphaFoldDB" id="A0AAF1BM82"/>
<evidence type="ECO:0000313" key="3">
    <source>
        <dbReference type="Proteomes" id="UP000827549"/>
    </source>
</evidence>
<dbReference type="Proteomes" id="UP000827549">
    <property type="component" value="Chromosome 7"/>
</dbReference>